<dbReference type="GO" id="GO:0001510">
    <property type="term" value="P:RNA methylation"/>
    <property type="evidence" value="ECO:0007669"/>
    <property type="project" value="InterPro"/>
</dbReference>
<keyword evidence="8" id="KW-1185">Reference proteome</keyword>
<feature type="domain" description="SAM-dependent MTase RsmB/NOP-type" evidence="6">
    <location>
        <begin position="145"/>
        <end position="425"/>
    </location>
</feature>
<keyword evidence="2 5" id="KW-0808">Transferase</keyword>
<evidence type="ECO:0000256" key="3">
    <source>
        <dbReference type="ARBA" id="ARBA00022691"/>
    </source>
</evidence>
<dbReference type="SUPFAM" id="SSF48013">
    <property type="entry name" value="NusB-like"/>
    <property type="match status" value="1"/>
</dbReference>
<dbReference type="Proteomes" id="UP000078486">
    <property type="component" value="Unassembled WGS sequence"/>
</dbReference>
<keyword evidence="3 5" id="KW-0949">S-adenosyl-L-methionine</keyword>
<dbReference type="PROSITE" id="PS51686">
    <property type="entry name" value="SAM_MT_RSMB_NOP"/>
    <property type="match status" value="1"/>
</dbReference>
<evidence type="ECO:0000256" key="2">
    <source>
        <dbReference type="ARBA" id="ARBA00022679"/>
    </source>
</evidence>
<comment type="caution">
    <text evidence="7">The sequence shown here is derived from an EMBL/GenBank/DDBJ whole genome shotgun (WGS) entry which is preliminary data.</text>
</comment>
<dbReference type="STRING" id="1184151.AW736_15790"/>
<name>A0A178IFF2_9BACT</name>
<comment type="similarity">
    <text evidence="5">Belongs to the class I-like SAM-binding methyltransferase superfamily. RsmB/NOP family.</text>
</comment>
<dbReference type="GO" id="GO:0006355">
    <property type="term" value="P:regulation of DNA-templated transcription"/>
    <property type="evidence" value="ECO:0007669"/>
    <property type="project" value="InterPro"/>
</dbReference>
<dbReference type="InterPro" id="IPR023267">
    <property type="entry name" value="RCMT"/>
</dbReference>
<proteinExistence type="inferred from homology"/>
<dbReference type="PRINTS" id="PR02008">
    <property type="entry name" value="RCMTFAMILY"/>
</dbReference>
<feature type="binding site" evidence="5">
    <location>
        <position position="324"/>
    </location>
    <ligand>
        <name>S-adenosyl-L-methionine</name>
        <dbReference type="ChEBI" id="CHEBI:59789"/>
    </ligand>
</feature>
<dbReference type="AlphaFoldDB" id="A0A178IFF2"/>
<organism evidence="7 8">
    <name type="scientific">Termitidicoccus mucosus</name>
    <dbReference type="NCBI Taxonomy" id="1184151"/>
    <lineage>
        <taxon>Bacteria</taxon>
        <taxon>Pseudomonadati</taxon>
        <taxon>Verrucomicrobiota</taxon>
        <taxon>Opitutia</taxon>
        <taxon>Opitutales</taxon>
        <taxon>Opitutaceae</taxon>
        <taxon>Termitidicoccus</taxon>
    </lineage>
</organism>
<dbReference type="Gene3D" id="1.10.940.10">
    <property type="entry name" value="NusB-like"/>
    <property type="match status" value="1"/>
</dbReference>
<dbReference type="PANTHER" id="PTHR22807:SF61">
    <property type="entry name" value="NOL1_NOP2_SUN FAMILY PROTEIN _ ANTITERMINATION NUSB DOMAIN-CONTAINING PROTEIN"/>
    <property type="match status" value="1"/>
</dbReference>
<feature type="binding site" evidence="5">
    <location>
        <begin position="240"/>
        <end position="246"/>
    </location>
    <ligand>
        <name>S-adenosyl-L-methionine</name>
        <dbReference type="ChEBI" id="CHEBI:59789"/>
    </ligand>
</feature>
<reference evidence="7 8" key="1">
    <citation type="submission" date="2016-01" db="EMBL/GenBank/DDBJ databases">
        <title>High potential of lignocellulose degradation of a new Verrucomicrobia species.</title>
        <authorList>
            <person name="Wang Y."/>
            <person name="Shi Y."/>
            <person name="Qiu Z."/>
            <person name="Liu S."/>
            <person name="Yang H."/>
        </authorList>
    </citation>
    <scope>NUCLEOTIDE SEQUENCE [LARGE SCALE GENOMIC DNA]</scope>
    <source>
        <strain evidence="7 8">TSB47</strain>
    </source>
</reference>
<dbReference type="Pfam" id="PF01189">
    <property type="entry name" value="Methyltr_RsmB-F"/>
    <property type="match status" value="1"/>
</dbReference>
<dbReference type="GO" id="GO:0008173">
    <property type="term" value="F:RNA methyltransferase activity"/>
    <property type="evidence" value="ECO:0007669"/>
    <property type="project" value="InterPro"/>
</dbReference>
<sequence>MLLARWLEKNERADTLLESLPRTLAGVERGRCQSLLFGAIRHMGRIDAHLSALVERAPRPRLKAVLLVAGFELIEGGDEHHAARVVHHAVEQTKTLASAPEARLVNAVVRRLAAALAADNAPPALATAAQLAAWFSHPEWLVQRWLAQFSAAGTRAFLEWNQKPAPVLARWRLRARAPSDAELAWLAPTQWPEFYEVRPGHWAETGAAIADGRIYVQDASTRLAVGLLAPRPGERILDACAAPGGKSILIADMLAAAREAGDGAPARLVALDLPGPRIDRLRENLARAAAGVEVALVQADLAKAGRRLFADHNLPEEYDAVLLDAPCSNTGVMRHRVDVKWRLRTGDIEKHAKQQLALLDAAARRVAASGRLVYSTCSVDEVENERVVSAFLERAGARFELEKSVVAYPWLSGHDGAAAFLLRRK</sequence>
<evidence type="ECO:0000256" key="1">
    <source>
        <dbReference type="ARBA" id="ARBA00022603"/>
    </source>
</evidence>
<evidence type="ECO:0000313" key="8">
    <source>
        <dbReference type="Proteomes" id="UP000078486"/>
    </source>
</evidence>
<dbReference type="InterPro" id="IPR029063">
    <property type="entry name" value="SAM-dependent_MTases_sf"/>
</dbReference>
<dbReference type="InterPro" id="IPR001678">
    <property type="entry name" value="MeTrfase_RsmB-F_NOP2_dom"/>
</dbReference>
<evidence type="ECO:0000313" key="7">
    <source>
        <dbReference type="EMBL" id="OAM88742.1"/>
    </source>
</evidence>
<dbReference type="InterPro" id="IPR035926">
    <property type="entry name" value="NusB-like_sf"/>
</dbReference>
<keyword evidence="1 5" id="KW-0489">Methyltransferase</keyword>
<dbReference type="Gene3D" id="3.40.50.150">
    <property type="entry name" value="Vaccinia Virus protein VP39"/>
    <property type="match status" value="1"/>
</dbReference>
<gene>
    <name evidence="7" type="ORF">AW736_15790</name>
</gene>
<dbReference type="SUPFAM" id="SSF53335">
    <property type="entry name" value="S-adenosyl-L-methionine-dependent methyltransferases"/>
    <property type="match status" value="1"/>
</dbReference>
<dbReference type="EMBL" id="LRRQ01000125">
    <property type="protein sequence ID" value="OAM88742.1"/>
    <property type="molecule type" value="Genomic_DNA"/>
</dbReference>
<dbReference type="GO" id="GO:0003723">
    <property type="term" value="F:RNA binding"/>
    <property type="evidence" value="ECO:0007669"/>
    <property type="project" value="UniProtKB-UniRule"/>
</dbReference>
<feature type="binding site" evidence="5">
    <location>
        <position position="272"/>
    </location>
    <ligand>
        <name>S-adenosyl-L-methionine</name>
        <dbReference type="ChEBI" id="CHEBI:59789"/>
    </ligand>
</feature>
<feature type="binding site" evidence="5">
    <location>
        <position position="300"/>
    </location>
    <ligand>
        <name>S-adenosyl-L-methionine</name>
        <dbReference type="ChEBI" id="CHEBI:59789"/>
    </ligand>
</feature>
<evidence type="ECO:0000256" key="4">
    <source>
        <dbReference type="ARBA" id="ARBA00022884"/>
    </source>
</evidence>
<dbReference type="Pfam" id="PF01029">
    <property type="entry name" value="NusB"/>
    <property type="match status" value="1"/>
</dbReference>
<dbReference type="InterPro" id="IPR006027">
    <property type="entry name" value="NusB_RsmB_TIM44"/>
</dbReference>
<dbReference type="CDD" id="cd02440">
    <property type="entry name" value="AdoMet_MTases"/>
    <property type="match status" value="1"/>
</dbReference>
<keyword evidence="4 5" id="KW-0694">RNA-binding</keyword>
<evidence type="ECO:0000256" key="5">
    <source>
        <dbReference type="PROSITE-ProRule" id="PRU01023"/>
    </source>
</evidence>
<dbReference type="PANTHER" id="PTHR22807">
    <property type="entry name" value="NOP2 YEAST -RELATED NOL1/NOP2/FMU SUN DOMAIN-CONTAINING"/>
    <property type="match status" value="1"/>
</dbReference>
<dbReference type="OrthoDB" id="9810297at2"/>
<accession>A0A178IFF2</accession>
<evidence type="ECO:0000259" key="6">
    <source>
        <dbReference type="PROSITE" id="PS51686"/>
    </source>
</evidence>
<protein>
    <recommendedName>
        <fullName evidence="6">SAM-dependent MTase RsmB/NOP-type domain-containing protein</fullName>
    </recommendedName>
</protein>
<dbReference type="InterPro" id="IPR049560">
    <property type="entry name" value="MeTrfase_RsmB-F_NOP2_cat"/>
</dbReference>
<feature type="active site" description="Nucleophile" evidence="5">
    <location>
        <position position="377"/>
    </location>
</feature>